<sequence>MEPYMQKPFSIIYNEEKNFVEMKSVDRIPFEPKEWKLEMREELKANIKRIIPDQNKIFYAAYCDNASDSIKFDLDH</sequence>
<reference evidence="1 2" key="1">
    <citation type="submission" date="2018-07" db="EMBL/GenBank/DDBJ databases">
        <title>Freshwater and sediment microbial communities from various areas in North America, analyzing microbe dynamics in response to fracking.</title>
        <authorList>
            <person name="Lamendella R."/>
        </authorList>
    </citation>
    <scope>NUCLEOTIDE SEQUENCE [LARGE SCALE GENOMIC DNA]</scope>
    <source>
        <strain evidence="1 2">160A</strain>
    </source>
</reference>
<evidence type="ECO:0000313" key="2">
    <source>
        <dbReference type="Proteomes" id="UP000252733"/>
    </source>
</evidence>
<proteinExistence type="predicted"/>
<comment type="caution">
    <text evidence="1">The sequence shown here is derived from an EMBL/GenBank/DDBJ whole genome shotgun (WGS) entry which is preliminary data.</text>
</comment>
<dbReference type="AlphaFoldDB" id="A0A2T0XH68"/>
<dbReference type="Proteomes" id="UP000252733">
    <property type="component" value="Unassembled WGS sequence"/>
</dbReference>
<organism evidence="1 2">
    <name type="scientific">Marinilabilia salmonicolor</name>
    <dbReference type="NCBI Taxonomy" id="989"/>
    <lineage>
        <taxon>Bacteria</taxon>
        <taxon>Pseudomonadati</taxon>
        <taxon>Bacteroidota</taxon>
        <taxon>Bacteroidia</taxon>
        <taxon>Marinilabiliales</taxon>
        <taxon>Marinilabiliaceae</taxon>
        <taxon>Marinilabilia</taxon>
    </lineage>
</organism>
<dbReference type="EMBL" id="QPIZ01000012">
    <property type="protein sequence ID" value="RCW33860.1"/>
    <property type="molecule type" value="Genomic_DNA"/>
</dbReference>
<protein>
    <submittedName>
        <fullName evidence="1">Uncharacterized protein</fullName>
    </submittedName>
</protein>
<name>A0A2T0XH68_9BACT</name>
<gene>
    <name evidence="1" type="ORF">DFO77_11222</name>
</gene>
<evidence type="ECO:0000313" key="1">
    <source>
        <dbReference type="EMBL" id="RCW33860.1"/>
    </source>
</evidence>
<accession>A0A2T0XH68</accession>
<keyword evidence="2" id="KW-1185">Reference proteome</keyword>
<dbReference type="RefSeq" id="WP_106153498.1">
    <property type="nucleotide sequence ID" value="NZ_PVTS01000010.1"/>
</dbReference>